<evidence type="ECO:0000313" key="9">
    <source>
        <dbReference type="Proteomes" id="UP000324832"/>
    </source>
</evidence>
<dbReference type="InterPro" id="IPR038441">
    <property type="entry name" value="THAP_Znf_sf"/>
</dbReference>
<dbReference type="PROSITE" id="PS50950">
    <property type="entry name" value="ZF_THAP"/>
    <property type="match status" value="1"/>
</dbReference>
<dbReference type="GO" id="GO:0008270">
    <property type="term" value="F:zinc ion binding"/>
    <property type="evidence" value="ECO:0007669"/>
    <property type="project" value="UniProtKB-KW"/>
</dbReference>
<keyword evidence="2 5" id="KW-0863">Zinc-finger</keyword>
<keyword evidence="1" id="KW-0479">Metal-binding</keyword>
<feature type="compositionally biased region" description="Basic and acidic residues" evidence="6">
    <location>
        <begin position="94"/>
        <end position="109"/>
    </location>
</feature>
<proteinExistence type="predicted"/>
<reference evidence="8 9" key="1">
    <citation type="submission" date="2017-07" db="EMBL/GenBank/DDBJ databases">
        <authorList>
            <person name="Talla V."/>
            <person name="Backstrom N."/>
        </authorList>
    </citation>
    <scope>NUCLEOTIDE SEQUENCE [LARGE SCALE GENOMIC DNA]</scope>
</reference>
<feature type="domain" description="THAP-type" evidence="7">
    <location>
        <begin position="1"/>
        <end position="88"/>
    </location>
</feature>
<keyword evidence="4 5" id="KW-0238">DNA-binding</keyword>
<dbReference type="PANTHER" id="PTHR46927">
    <property type="entry name" value="AGAP005574-PA"/>
    <property type="match status" value="1"/>
</dbReference>
<evidence type="ECO:0000256" key="6">
    <source>
        <dbReference type="SAM" id="MobiDB-lite"/>
    </source>
</evidence>
<feature type="region of interest" description="Disordered" evidence="6">
    <location>
        <begin position="94"/>
        <end position="126"/>
    </location>
</feature>
<evidence type="ECO:0000256" key="2">
    <source>
        <dbReference type="ARBA" id="ARBA00022771"/>
    </source>
</evidence>
<dbReference type="SMART" id="SM00980">
    <property type="entry name" value="THAP"/>
    <property type="match status" value="1"/>
</dbReference>
<evidence type="ECO:0000259" key="7">
    <source>
        <dbReference type="PROSITE" id="PS50950"/>
    </source>
</evidence>
<dbReference type="InterPro" id="IPR006612">
    <property type="entry name" value="THAP_Znf"/>
</dbReference>
<dbReference type="SUPFAM" id="SSF57716">
    <property type="entry name" value="Glucocorticoid receptor-like (DNA-binding domain)"/>
    <property type="match status" value="1"/>
</dbReference>
<dbReference type="PANTHER" id="PTHR46927:SF3">
    <property type="entry name" value="THAP-TYPE DOMAIN-CONTAINING PROTEIN"/>
    <property type="match status" value="1"/>
</dbReference>
<dbReference type="InterPro" id="IPR052224">
    <property type="entry name" value="THAP_domain_protein"/>
</dbReference>
<dbReference type="EMBL" id="FZQP02001092">
    <property type="protein sequence ID" value="VVC91567.1"/>
    <property type="molecule type" value="Genomic_DNA"/>
</dbReference>
<organism evidence="8 9">
    <name type="scientific">Leptidea sinapis</name>
    <dbReference type="NCBI Taxonomy" id="189913"/>
    <lineage>
        <taxon>Eukaryota</taxon>
        <taxon>Metazoa</taxon>
        <taxon>Ecdysozoa</taxon>
        <taxon>Arthropoda</taxon>
        <taxon>Hexapoda</taxon>
        <taxon>Insecta</taxon>
        <taxon>Pterygota</taxon>
        <taxon>Neoptera</taxon>
        <taxon>Endopterygota</taxon>
        <taxon>Lepidoptera</taxon>
        <taxon>Glossata</taxon>
        <taxon>Ditrysia</taxon>
        <taxon>Papilionoidea</taxon>
        <taxon>Pieridae</taxon>
        <taxon>Dismorphiinae</taxon>
        <taxon>Leptidea</taxon>
    </lineage>
</organism>
<keyword evidence="9" id="KW-1185">Reference proteome</keyword>
<name>A0A5E4Q2R4_9NEOP</name>
<dbReference type="AlphaFoldDB" id="A0A5E4Q2R4"/>
<sequence>MTSCAIKCCRNYGNSIGNEKKVTFHQVPSDQAMRNRWITIIRSSREEQKWKPSARTCICSEHFRDSDFYRVTATGRRRLKKSVIPTQALFFASLKHDGEESDGSEKDSDPSSENNSSDLMPISHTGPSLFVTVTSCNGEEETDTIENEKCSDDSDDSSTDITIEEIHFEDDSSDLDSVYDTPKESKLRRELRRKIARHRKHLIKIEKLQRKHTRVKTRVCELESMIKELKKKKK</sequence>
<evidence type="ECO:0000256" key="4">
    <source>
        <dbReference type="ARBA" id="ARBA00023125"/>
    </source>
</evidence>
<accession>A0A5E4Q2R4</accession>
<keyword evidence="3" id="KW-0862">Zinc</keyword>
<dbReference type="GO" id="GO:0003677">
    <property type="term" value="F:DNA binding"/>
    <property type="evidence" value="ECO:0007669"/>
    <property type="project" value="UniProtKB-UniRule"/>
</dbReference>
<evidence type="ECO:0000256" key="1">
    <source>
        <dbReference type="ARBA" id="ARBA00022723"/>
    </source>
</evidence>
<dbReference type="Gene3D" id="6.20.210.20">
    <property type="entry name" value="THAP domain"/>
    <property type="match status" value="1"/>
</dbReference>
<dbReference type="OrthoDB" id="7312725at2759"/>
<evidence type="ECO:0000256" key="5">
    <source>
        <dbReference type="PROSITE-ProRule" id="PRU00309"/>
    </source>
</evidence>
<evidence type="ECO:0000256" key="3">
    <source>
        <dbReference type="ARBA" id="ARBA00022833"/>
    </source>
</evidence>
<evidence type="ECO:0000313" key="8">
    <source>
        <dbReference type="EMBL" id="VVC91567.1"/>
    </source>
</evidence>
<gene>
    <name evidence="8" type="ORF">LSINAPIS_LOCUS4211</name>
</gene>
<dbReference type="Pfam" id="PF05485">
    <property type="entry name" value="THAP"/>
    <property type="match status" value="1"/>
</dbReference>
<protein>
    <recommendedName>
        <fullName evidence="7">THAP-type domain-containing protein</fullName>
    </recommendedName>
</protein>
<dbReference type="Proteomes" id="UP000324832">
    <property type="component" value="Unassembled WGS sequence"/>
</dbReference>
<dbReference type="SMART" id="SM00692">
    <property type="entry name" value="DM3"/>
    <property type="match status" value="1"/>
</dbReference>